<keyword evidence="6" id="KW-1185">Reference proteome</keyword>
<dbReference type="GO" id="GO:0035330">
    <property type="term" value="P:regulation of hippo signaling"/>
    <property type="evidence" value="ECO:0007669"/>
    <property type="project" value="TreeGrafter"/>
</dbReference>
<feature type="domain" description="WW" evidence="4">
    <location>
        <begin position="57"/>
        <end position="90"/>
    </location>
</feature>
<dbReference type="Gene3D" id="2.20.70.10">
    <property type="match status" value="2"/>
</dbReference>
<evidence type="ECO:0000259" key="4">
    <source>
        <dbReference type="PROSITE" id="PS50020"/>
    </source>
</evidence>
<dbReference type="EMBL" id="CAJPWZ010002038">
    <property type="protein sequence ID" value="CAG2229797.1"/>
    <property type="molecule type" value="Genomic_DNA"/>
</dbReference>
<dbReference type="PROSITE" id="PS01159">
    <property type="entry name" value="WW_DOMAIN_1"/>
    <property type="match status" value="1"/>
</dbReference>
<keyword evidence="2" id="KW-0963">Cytoplasm</keyword>
<evidence type="ECO:0000313" key="6">
    <source>
        <dbReference type="Proteomes" id="UP000683360"/>
    </source>
</evidence>
<dbReference type="Proteomes" id="UP000683360">
    <property type="component" value="Unassembled WGS sequence"/>
</dbReference>
<dbReference type="PANTHER" id="PTHR14791">
    <property type="entry name" value="BOMB/KIRA PROTEINS"/>
    <property type="match status" value="1"/>
</dbReference>
<comment type="subcellular location">
    <subcellularLocation>
        <location evidence="1">Cytoplasm</location>
    </subcellularLocation>
</comment>
<dbReference type="GO" id="GO:0016477">
    <property type="term" value="P:cell migration"/>
    <property type="evidence" value="ECO:0007669"/>
    <property type="project" value="TreeGrafter"/>
</dbReference>
<feature type="domain" description="WW" evidence="4">
    <location>
        <begin position="10"/>
        <end position="43"/>
    </location>
</feature>
<dbReference type="InterPro" id="IPR051105">
    <property type="entry name" value="WWC/KIBRA_Hippo_Reg"/>
</dbReference>
<dbReference type="AlphaFoldDB" id="A0A8S3T8D2"/>
<dbReference type="CDD" id="cd00201">
    <property type="entry name" value="WW"/>
    <property type="match status" value="2"/>
</dbReference>
<dbReference type="PANTHER" id="PTHR14791:SF29">
    <property type="entry name" value="PROTEIN KIBRA"/>
    <property type="match status" value="1"/>
</dbReference>
<dbReference type="GO" id="GO:0046621">
    <property type="term" value="P:negative regulation of organ growth"/>
    <property type="evidence" value="ECO:0007669"/>
    <property type="project" value="TreeGrafter"/>
</dbReference>
<evidence type="ECO:0000256" key="3">
    <source>
        <dbReference type="ARBA" id="ARBA00022553"/>
    </source>
</evidence>
<keyword evidence="3" id="KW-0597">Phosphoprotein</keyword>
<dbReference type="OrthoDB" id="2020426at2759"/>
<dbReference type="GO" id="GO:0060090">
    <property type="term" value="F:molecular adaptor activity"/>
    <property type="evidence" value="ECO:0007669"/>
    <property type="project" value="TreeGrafter"/>
</dbReference>
<comment type="caution">
    <text evidence="5">The sequence shown here is derived from an EMBL/GenBank/DDBJ whole genome shotgun (WGS) entry which is preliminary data.</text>
</comment>
<evidence type="ECO:0000256" key="2">
    <source>
        <dbReference type="ARBA" id="ARBA00022490"/>
    </source>
</evidence>
<name>A0A8S3T8D2_MYTED</name>
<dbReference type="SMART" id="SM00456">
    <property type="entry name" value="WW"/>
    <property type="match status" value="2"/>
</dbReference>
<accession>A0A8S3T8D2</accession>
<organism evidence="5 6">
    <name type="scientific">Mytilus edulis</name>
    <name type="common">Blue mussel</name>
    <dbReference type="NCBI Taxonomy" id="6550"/>
    <lineage>
        <taxon>Eukaryota</taxon>
        <taxon>Metazoa</taxon>
        <taxon>Spiralia</taxon>
        <taxon>Lophotrochozoa</taxon>
        <taxon>Mollusca</taxon>
        <taxon>Bivalvia</taxon>
        <taxon>Autobranchia</taxon>
        <taxon>Pteriomorphia</taxon>
        <taxon>Mytilida</taxon>
        <taxon>Mytiloidea</taxon>
        <taxon>Mytilidae</taxon>
        <taxon>Mytilinae</taxon>
        <taxon>Mytilus</taxon>
    </lineage>
</organism>
<sequence length="187" mass="21767">MPKRRSGGEIPLPEGWEECRDFDGKVFFIDHNTHQTSWIDPRDRFIKPQTFADCIGDELPYGWEGCHDPEIGVYYIDHINQVNQLEDPRQEWRSQQEHMLKEYLTTAQDDLQAKKEIYSVKEERLILAQDEYQHLTDTLTGWKSSRTSLASNSSVGSKYDPDLLKADVHHAKKRVARLRPRAGPDQS</sequence>
<dbReference type="GO" id="GO:0006355">
    <property type="term" value="P:regulation of DNA-templated transcription"/>
    <property type="evidence" value="ECO:0007669"/>
    <property type="project" value="TreeGrafter"/>
</dbReference>
<evidence type="ECO:0000256" key="1">
    <source>
        <dbReference type="ARBA" id="ARBA00004496"/>
    </source>
</evidence>
<dbReference type="GO" id="GO:0005737">
    <property type="term" value="C:cytoplasm"/>
    <property type="evidence" value="ECO:0007669"/>
    <property type="project" value="UniProtKB-SubCell"/>
</dbReference>
<protein>
    <submittedName>
        <fullName evidence="5">WWC1</fullName>
    </submittedName>
</protein>
<dbReference type="GO" id="GO:0019900">
    <property type="term" value="F:kinase binding"/>
    <property type="evidence" value="ECO:0007669"/>
    <property type="project" value="TreeGrafter"/>
</dbReference>
<reference evidence="5" key="1">
    <citation type="submission" date="2021-03" db="EMBL/GenBank/DDBJ databases">
        <authorList>
            <person name="Bekaert M."/>
        </authorList>
    </citation>
    <scope>NUCLEOTIDE SEQUENCE</scope>
</reference>
<evidence type="ECO:0000313" key="5">
    <source>
        <dbReference type="EMBL" id="CAG2229797.1"/>
    </source>
</evidence>
<dbReference type="InterPro" id="IPR036020">
    <property type="entry name" value="WW_dom_sf"/>
</dbReference>
<proteinExistence type="predicted"/>
<dbReference type="InterPro" id="IPR001202">
    <property type="entry name" value="WW_dom"/>
</dbReference>
<dbReference type="Pfam" id="PF00397">
    <property type="entry name" value="WW"/>
    <property type="match status" value="1"/>
</dbReference>
<dbReference type="SUPFAM" id="SSF51045">
    <property type="entry name" value="WW domain"/>
    <property type="match status" value="2"/>
</dbReference>
<gene>
    <name evidence="5" type="ORF">MEDL_42733</name>
</gene>
<dbReference type="PROSITE" id="PS50020">
    <property type="entry name" value="WW_DOMAIN_2"/>
    <property type="match status" value="2"/>
</dbReference>